<proteinExistence type="predicted"/>
<name>A0A0N0GXD0_9ACTN</name>
<dbReference type="Proteomes" id="UP000037982">
    <property type="component" value="Unassembled WGS sequence"/>
</dbReference>
<evidence type="ECO:0000313" key="1">
    <source>
        <dbReference type="EMBL" id="KPC60852.1"/>
    </source>
</evidence>
<sequence length="132" mass="13894">MIIAALRAVDGDVVDDGAMSAAGQCLCACDVPEDPELVAQLGVMALDEDRPLRVRAACARAPASAESDQAAELAVRLTGLAELELQLAGALVLTAHLDTHRPLLERLVATWPPNTLGANDIRDALEEDEDDV</sequence>
<dbReference type="PATRIC" id="fig|66876.3.peg.5954"/>
<dbReference type="AlphaFoldDB" id="A0A0N0GXD0"/>
<evidence type="ECO:0000313" key="2">
    <source>
        <dbReference type="Proteomes" id="UP000037982"/>
    </source>
</evidence>
<gene>
    <name evidence="1" type="ORF">ADL29_27215</name>
</gene>
<dbReference type="RefSeq" id="WP_053926218.1">
    <property type="nucleotide sequence ID" value="NZ_LGKG01000154.1"/>
</dbReference>
<protein>
    <submittedName>
        <fullName evidence="1">Uncharacterized protein</fullName>
    </submittedName>
</protein>
<accession>A0A0N0GXD0</accession>
<reference evidence="2" key="1">
    <citation type="submission" date="2015-07" db="EMBL/GenBank/DDBJ databases">
        <authorList>
            <person name="Ju K.-S."/>
            <person name="Doroghazi J.R."/>
            <person name="Metcalf W.W."/>
        </authorList>
    </citation>
    <scope>NUCLEOTIDE SEQUENCE [LARGE SCALE GENOMIC DNA]</scope>
    <source>
        <strain evidence="2">NRRL ISP-5002</strain>
    </source>
</reference>
<organism evidence="1 2">
    <name type="scientific">Streptomyces chattanoogensis</name>
    <dbReference type="NCBI Taxonomy" id="66876"/>
    <lineage>
        <taxon>Bacteria</taxon>
        <taxon>Bacillati</taxon>
        <taxon>Actinomycetota</taxon>
        <taxon>Actinomycetes</taxon>
        <taxon>Kitasatosporales</taxon>
        <taxon>Streptomycetaceae</taxon>
        <taxon>Streptomyces</taxon>
    </lineage>
</organism>
<keyword evidence="2" id="KW-1185">Reference proteome</keyword>
<dbReference type="EMBL" id="LGKG01000154">
    <property type="protein sequence ID" value="KPC60852.1"/>
    <property type="molecule type" value="Genomic_DNA"/>
</dbReference>
<comment type="caution">
    <text evidence="1">The sequence shown here is derived from an EMBL/GenBank/DDBJ whole genome shotgun (WGS) entry which is preliminary data.</text>
</comment>